<protein>
    <submittedName>
        <fullName evidence="1">Uncharacterized protein</fullName>
    </submittedName>
</protein>
<dbReference type="STRING" id="1036808.A0A0C3E0T4"/>
<accession>A0A0C3E0T4</accession>
<dbReference type="OrthoDB" id="2679253at2759"/>
<reference evidence="1 2" key="1">
    <citation type="submission" date="2014-04" db="EMBL/GenBank/DDBJ databases">
        <authorList>
            <consortium name="DOE Joint Genome Institute"/>
            <person name="Kuo A."/>
            <person name="Kohler A."/>
            <person name="Nagy L.G."/>
            <person name="Floudas D."/>
            <person name="Copeland A."/>
            <person name="Barry K.W."/>
            <person name="Cichocki N."/>
            <person name="Veneault-Fourrey C."/>
            <person name="LaButti K."/>
            <person name="Lindquist E.A."/>
            <person name="Lipzen A."/>
            <person name="Lundell T."/>
            <person name="Morin E."/>
            <person name="Murat C."/>
            <person name="Sun H."/>
            <person name="Tunlid A."/>
            <person name="Henrissat B."/>
            <person name="Grigoriev I.V."/>
            <person name="Hibbett D.S."/>
            <person name="Martin F."/>
            <person name="Nordberg H.P."/>
            <person name="Cantor M.N."/>
            <person name="Hua S.X."/>
        </authorList>
    </citation>
    <scope>NUCLEOTIDE SEQUENCE [LARGE SCALE GENOMIC DNA]</scope>
    <source>
        <strain evidence="1 2">Foug A</strain>
    </source>
</reference>
<evidence type="ECO:0000313" key="1">
    <source>
        <dbReference type="EMBL" id="KIM61706.1"/>
    </source>
</evidence>
<sequence>MIQVQYTILPLHRILRHLTWLRKCPITLWKWIITMIQGYTTMLLPPRLLSISTISESNITRMLENLLKHIRSLSSPESTYQNHISQMLPLIHAALSKELTDRLLQLVQRVRRAERFTLHNYKDVENSWKAASHREPEPRQYPMYHRSLWDWATCLLKDPMVGPYFNFDAQRLSKFDGDSFVRFIDEPWTANQFWDVQVCG</sequence>
<reference evidence="2" key="2">
    <citation type="submission" date="2015-01" db="EMBL/GenBank/DDBJ databases">
        <title>Evolutionary Origins and Diversification of the Mycorrhizal Mutualists.</title>
        <authorList>
            <consortium name="DOE Joint Genome Institute"/>
            <consortium name="Mycorrhizal Genomics Consortium"/>
            <person name="Kohler A."/>
            <person name="Kuo A."/>
            <person name="Nagy L.G."/>
            <person name="Floudas D."/>
            <person name="Copeland A."/>
            <person name="Barry K.W."/>
            <person name="Cichocki N."/>
            <person name="Veneault-Fourrey C."/>
            <person name="LaButti K."/>
            <person name="Lindquist E.A."/>
            <person name="Lipzen A."/>
            <person name="Lundell T."/>
            <person name="Morin E."/>
            <person name="Murat C."/>
            <person name="Riley R."/>
            <person name="Ohm R."/>
            <person name="Sun H."/>
            <person name="Tunlid A."/>
            <person name="Henrissat B."/>
            <person name="Grigoriev I.V."/>
            <person name="Hibbett D.S."/>
            <person name="Martin F."/>
        </authorList>
    </citation>
    <scope>NUCLEOTIDE SEQUENCE [LARGE SCALE GENOMIC DNA]</scope>
    <source>
        <strain evidence="2">Foug A</strain>
    </source>
</reference>
<organism evidence="1 2">
    <name type="scientific">Scleroderma citrinum Foug A</name>
    <dbReference type="NCBI Taxonomy" id="1036808"/>
    <lineage>
        <taxon>Eukaryota</taxon>
        <taxon>Fungi</taxon>
        <taxon>Dikarya</taxon>
        <taxon>Basidiomycota</taxon>
        <taxon>Agaricomycotina</taxon>
        <taxon>Agaricomycetes</taxon>
        <taxon>Agaricomycetidae</taxon>
        <taxon>Boletales</taxon>
        <taxon>Sclerodermatineae</taxon>
        <taxon>Sclerodermataceae</taxon>
        <taxon>Scleroderma</taxon>
    </lineage>
</organism>
<keyword evidence="2" id="KW-1185">Reference proteome</keyword>
<evidence type="ECO:0000313" key="2">
    <source>
        <dbReference type="Proteomes" id="UP000053989"/>
    </source>
</evidence>
<dbReference type="EMBL" id="KN822049">
    <property type="protein sequence ID" value="KIM61706.1"/>
    <property type="molecule type" value="Genomic_DNA"/>
</dbReference>
<dbReference type="Proteomes" id="UP000053989">
    <property type="component" value="Unassembled WGS sequence"/>
</dbReference>
<dbReference type="HOGENOM" id="CLU_1366962_0_0_1"/>
<gene>
    <name evidence="1" type="ORF">SCLCIDRAFT_866024</name>
</gene>
<dbReference type="InParanoid" id="A0A0C3E0T4"/>
<dbReference type="AlphaFoldDB" id="A0A0C3E0T4"/>
<proteinExistence type="predicted"/>
<name>A0A0C3E0T4_9AGAM</name>